<dbReference type="PATRIC" id="fig|251724.3.peg.4672"/>
<feature type="region of interest" description="Disordered" evidence="1">
    <location>
        <begin position="1"/>
        <end position="24"/>
    </location>
</feature>
<evidence type="ECO:0000313" key="3">
    <source>
        <dbReference type="Proteomes" id="UP000050469"/>
    </source>
</evidence>
<name>A0A0N8RTN8_PSEA0</name>
<dbReference type="RefSeq" id="WP_234710908.1">
    <property type="nucleotide sequence ID" value="NZ_LJQO01000492.1"/>
</dbReference>
<gene>
    <name evidence="2" type="ORF">ALO53_200167</name>
</gene>
<evidence type="ECO:0000313" key="2">
    <source>
        <dbReference type="EMBL" id="KPX60111.1"/>
    </source>
</evidence>
<dbReference type="AlphaFoldDB" id="A0A0N8RTN8"/>
<dbReference type="EMBL" id="LJQO01000492">
    <property type="protein sequence ID" value="KPX60111.1"/>
    <property type="molecule type" value="Genomic_DNA"/>
</dbReference>
<dbReference type="Proteomes" id="UP000050469">
    <property type="component" value="Unassembled WGS sequence"/>
</dbReference>
<evidence type="ECO:0000256" key="1">
    <source>
        <dbReference type="SAM" id="MobiDB-lite"/>
    </source>
</evidence>
<protein>
    <submittedName>
        <fullName evidence="2">RES domain-containing protein</fullName>
    </submittedName>
</protein>
<proteinExistence type="predicted"/>
<sequence length="83" mass="8868">MSAIDPDTSEEPIPERRPNSGTGSKVVFIGSDLYSVVTQHAIAVSYATGTQVSAAKFTQYLVEKYGENGVQSLSELIVSQSKT</sequence>
<reference evidence="2 3" key="1">
    <citation type="submission" date="2015-09" db="EMBL/GenBank/DDBJ databases">
        <title>Genome announcement of multiple Pseudomonas syringae strains.</title>
        <authorList>
            <person name="Thakur S."/>
            <person name="Wang P.W."/>
            <person name="Gong Y."/>
            <person name="Weir B.S."/>
            <person name="Guttman D.S."/>
        </authorList>
    </citation>
    <scope>NUCLEOTIDE SEQUENCE [LARGE SCALE GENOMIC DNA]</scope>
    <source>
        <strain evidence="2 3">ICMP7840</strain>
    </source>
</reference>
<organism evidence="2 3">
    <name type="scientific">Pseudomonas amygdali pv. photiniae</name>
    <dbReference type="NCBI Taxonomy" id="251724"/>
    <lineage>
        <taxon>Bacteria</taxon>
        <taxon>Pseudomonadati</taxon>
        <taxon>Pseudomonadota</taxon>
        <taxon>Gammaproteobacteria</taxon>
        <taxon>Pseudomonadales</taxon>
        <taxon>Pseudomonadaceae</taxon>
        <taxon>Pseudomonas</taxon>
        <taxon>Pseudomonas amygdali</taxon>
    </lineage>
</organism>
<accession>A0A0N8RTN8</accession>
<comment type="caution">
    <text evidence="2">The sequence shown here is derived from an EMBL/GenBank/DDBJ whole genome shotgun (WGS) entry which is preliminary data.</text>
</comment>